<evidence type="ECO:0000256" key="9">
    <source>
        <dbReference type="ARBA" id="ARBA00022840"/>
    </source>
</evidence>
<dbReference type="AlphaFoldDB" id="A0A2K8MAG7"/>
<keyword evidence="7" id="KW-0547">Nucleotide-binding</keyword>
<dbReference type="OrthoDB" id="9815202at2"/>
<dbReference type="SUPFAM" id="SSF55874">
    <property type="entry name" value="ATPase domain of HSP90 chaperone/DNA topoisomerase II/histidine kinase"/>
    <property type="match status" value="1"/>
</dbReference>
<reference evidence="13 14" key="1">
    <citation type="submission" date="2017-11" db="EMBL/GenBank/DDBJ databases">
        <title>Complete genome sequence of Sphingomonas sp. Strain Cra20, a psychrotolerant potential plant growth promoting rhizobacteria.</title>
        <authorList>
            <person name="Luo Y."/>
        </authorList>
    </citation>
    <scope>NUCLEOTIDE SEQUENCE [LARGE SCALE GENOMIC DNA]</scope>
    <source>
        <strain evidence="13 14">Cra20</strain>
    </source>
</reference>
<dbReference type="SMART" id="SM00387">
    <property type="entry name" value="HATPase_c"/>
    <property type="match status" value="1"/>
</dbReference>
<evidence type="ECO:0000313" key="14">
    <source>
        <dbReference type="Proteomes" id="UP000229081"/>
    </source>
</evidence>
<evidence type="ECO:0000256" key="10">
    <source>
        <dbReference type="SAM" id="Phobius"/>
    </source>
</evidence>
<feature type="domain" description="HAMP" evidence="12">
    <location>
        <begin position="253"/>
        <end position="306"/>
    </location>
</feature>
<evidence type="ECO:0000256" key="1">
    <source>
        <dbReference type="ARBA" id="ARBA00000085"/>
    </source>
</evidence>
<evidence type="ECO:0000256" key="3">
    <source>
        <dbReference type="ARBA" id="ARBA00012438"/>
    </source>
</evidence>
<dbReference type="PROSITE" id="PS50885">
    <property type="entry name" value="HAMP"/>
    <property type="match status" value="1"/>
</dbReference>
<dbReference type="PRINTS" id="PR00344">
    <property type="entry name" value="BCTRLSENSOR"/>
</dbReference>
<dbReference type="PANTHER" id="PTHR44936:SF10">
    <property type="entry name" value="SENSOR PROTEIN RSTB"/>
    <property type="match status" value="1"/>
</dbReference>
<evidence type="ECO:0000256" key="7">
    <source>
        <dbReference type="ARBA" id="ARBA00022741"/>
    </source>
</evidence>
<feature type="transmembrane region" description="Helical" evidence="10">
    <location>
        <begin position="20"/>
        <end position="40"/>
    </location>
</feature>
<dbReference type="InterPro" id="IPR036890">
    <property type="entry name" value="HATPase_C_sf"/>
</dbReference>
<keyword evidence="6" id="KW-0808">Transferase</keyword>
<dbReference type="RefSeq" id="WP_100280681.1">
    <property type="nucleotide sequence ID" value="NZ_CP024923.1"/>
</dbReference>
<dbReference type="GO" id="GO:0005886">
    <property type="term" value="C:plasma membrane"/>
    <property type="evidence" value="ECO:0007669"/>
    <property type="project" value="UniProtKB-SubCell"/>
</dbReference>
<dbReference type="Gene3D" id="6.10.340.10">
    <property type="match status" value="1"/>
</dbReference>
<dbReference type="InterPro" id="IPR005467">
    <property type="entry name" value="His_kinase_dom"/>
</dbReference>
<dbReference type="CDD" id="cd00082">
    <property type="entry name" value="HisKA"/>
    <property type="match status" value="1"/>
</dbReference>
<dbReference type="GO" id="GO:0005524">
    <property type="term" value="F:ATP binding"/>
    <property type="evidence" value="ECO:0007669"/>
    <property type="project" value="UniProtKB-KW"/>
</dbReference>
<evidence type="ECO:0000256" key="8">
    <source>
        <dbReference type="ARBA" id="ARBA00022777"/>
    </source>
</evidence>
<dbReference type="Pfam" id="PF00512">
    <property type="entry name" value="HisKA"/>
    <property type="match status" value="1"/>
</dbReference>
<dbReference type="EC" id="2.7.13.3" evidence="3"/>
<dbReference type="CDD" id="cd00075">
    <property type="entry name" value="HATPase"/>
    <property type="match status" value="1"/>
</dbReference>
<keyword evidence="9" id="KW-0067">ATP-binding</keyword>
<dbReference type="InterPro" id="IPR004358">
    <property type="entry name" value="Sig_transdc_His_kin-like_C"/>
</dbReference>
<evidence type="ECO:0000256" key="2">
    <source>
        <dbReference type="ARBA" id="ARBA00004651"/>
    </source>
</evidence>
<name>A0A2K8MAG7_9SPHN</name>
<evidence type="ECO:0000256" key="4">
    <source>
        <dbReference type="ARBA" id="ARBA00022475"/>
    </source>
</evidence>
<organism evidence="13 14">
    <name type="scientific">Sphingomonas psychrotolerans</name>
    <dbReference type="NCBI Taxonomy" id="1327635"/>
    <lineage>
        <taxon>Bacteria</taxon>
        <taxon>Pseudomonadati</taxon>
        <taxon>Pseudomonadota</taxon>
        <taxon>Alphaproteobacteria</taxon>
        <taxon>Sphingomonadales</taxon>
        <taxon>Sphingomonadaceae</taxon>
        <taxon>Sphingomonas</taxon>
    </lineage>
</organism>
<evidence type="ECO:0000313" key="13">
    <source>
        <dbReference type="EMBL" id="ATY30870.1"/>
    </source>
</evidence>
<keyword evidence="5" id="KW-0597">Phosphoprotein</keyword>
<dbReference type="PANTHER" id="PTHR44936">
    <property type="entry name" value="SENSOR PROTEIN CREC"/>
    <property type="match status" value="1"/>
</dbReference>
<dbReference type="EMBL" id="CP024923">
    <property type="protein sequence ID" value="ATY30870.1"/>
    <property type="molecule type" value="Genomic_DNA"/>
</dbReference>
<evidence type="ECO:0000256" key="6">
    <source>
        <dbReference type="ARBA" id="ARBA00022679"/>
    </source>
</evidence>
<keyword evidence="14" id="KW-1185">Reference proteome</keyword>
<dbReference type="Proteomes" id="UP000229081">
    <property type="component" value="Chromosome"/>
</dbReference>
<comment type="catalytic activity">
    <reaction evidence="1">
        <text>ATP + protein L-histidine = ADP + protein N-phospho-L-histidine.</text>
        <dbReference type="EC" id="2.7.13.3"/>
    </reaction>
</comment>
<dbReference type="InterPro" id="IPR003594">
    <property type="entry name" value="HATPase_dom"/>
</dbReference>
<dbReference type="SMART" id="SM00388">
    <property type="entry name" value="HisKA"/>
    <property type="match status" value="1"/>
</dbReference>
<evidence type="ECO:0000259" key="11">
    <source>
        <dbReference type="PROSITE" id="PS50109"/>
    </source>
</evidence>
<evidence type="ECO:0000256" key="5">
    <source>
        <dbReference type="ARBA" id="ARBA00022553"/>
    </source>
</evidence>
<keyword evidence="4" id="KW-1003">Cell membrane</keyword>
<proteinExistence type="predicted"/>
<sequence>MIGALKTVLKRHWPALRLRTILFGTLLFTAALPGVGALFLRVYENTLVRQTEAELIAQGAALAGAAQALWPGAAPASTDPRPWRPEASTIDLRTTGVLPERPPALARTVPPDPDALAMARRLHPILAATARTTLASIQLIDRGGVVLIGHDAGGSYAQLPEVAAALKGKVDTVLRTNGGYSQRYAFEWLSRASSLRIHHVRPIIANGRVVGALLLSRSPRALFRGLYDDRGKILLGIALIFVVLLVLTGLLSRGIARPIEALGEATRGVAKGTGSVPETPVTAAIEIRVLFENFGAMAAAIDRRSRYLRDFAASVSHEFKTPLAGISGAIELFEDHGAAMTPAERERFLGNIKADAARLSQLVTRLLDLARADMAQPGPDVADDALAAVRRVADAHDGPGFRVGVASAPVMPLVAVQASTVEVVLTTLIENARQAGATEVTIDLRRGDQDLEIVVTDNGRGIAPGDAERIFEPFFTTRRAAGGTGLGLAISASLLGAERGRLVLEPGGERGARFTVALPIVRDAIARPSRR</sequence>
<accession>A0A2K8MAG7</accession>
<protein>
    <recommendedName>
        <fullName evidence="3">histidine kinase</fullName>
        <ecNumber evidence="3">2.7.13.3</ecNumber>
    </recommendedName>
</protein>
<keyword evidence="8 13" id="KW-0418">Kinase</keyword>
<dbReference type="InterPro" id="IPR003661">
    <property type="entry name" value="HisK_dim/P_dom"/>
</dbReference>
<dbReference type="SUPFAM" id="SSF47384">
    <property type="entry name" value="Homodimeric domain of signal transducing histidine kinase"/>
    <property type="match status" value="1"/>
</dbReference>
<dbReference type="InterPro" id="IPR050980">
    <property type="entry name" value="2C_sensor_his_kinase"/>
</dbReference>
<dbReference type="Gene3D" id="1.10.287.130">
    <property type="match status" value="1"/>
</dbReference>
<dbReference type="InterPro" id="IPR003660">
    <property type="entry name" value="HAMP_dom"/>
</dbReference>
<keyword evidence="10" id="KW-1133">Transmembrane helix</keyword>
<keyword evidence="10" id="KW-0472">Membrane</keyword>
<evidence type="ECO:0000259" key="12">
    <source>
        <dbReference type="PROSITE" id="PS50885"/>
    </source>
</evidence>
<dbReference type="GO" id="GO:0000155">
    <property type="term" value="F:phosphorelay sensor kinase activity"/>
    <property type="evidence" value="ECO:0007669"/>
    <property type="project" value="InterPro"/>
</dbReference>
<dbReference type="PROSITE" id="PS50109">
    <property type="entry name" value="HIS_KIN"/>
    <property type="match status" value="1"/>
</dbReference>
<gene>
    <name evidence="13" type="ORF">CVN68_01770</name>
</gene>
<dbReference type="KEGG" id="sphc:CVN68_01770"/>
<comment type="subcellular location">
    <subcellularLocation>
        <location evidence="2">Cell membrane</location>
        <topology evidence="2">Multi-pass membrane protein</topology>
    </subcellularLocation>
</comment>
<feature type="transmembrane region" description="Helical" evidence="10">
    <location>
        <begin position="233"/>
        <end position="251"/>
    </location>
</feature>
<dbReference type="Pfam" id="PF02518">
    <property type="entry name" value="HATPase_c"/>
    <property type="match status" value="1"/>
</dbReference>
<feature type="domain" description="Histidine kinase" evidence="11">
    <location>
        <begin position="314"/>
        <end position="522"/>
    </location>
</feature>
<keyword evidence="10" id="KW-0812">Transmembrane</keyword>
<dbReference type="Gene3D" id="3.30.565.10">
    <property type="entry name" value="Histidine kinase-like ATPase, C-terminal domain"/>
    <property type="match status" value="1"/>
</dbReference>
<dbReference type="InterPro" id="IPR036097">
    <property type="entry name" value="HisK_dim/P_sf"/>
</dbReference>